<dbReference type="Pfam" id="PF03184">
    <property type="entry name" value="DDE_1"/>
    <property type="match status" value="1"/>
</dbReference>
<evidence type="ECO:0000259" key="2">
    <source>
        <dbReference type="Pfam" id="PF03184"/>
    </source>
</evidence>
<dbReference type="AlphaFoldDB" id="A0AAV8Y4R4"/>
<dbReference type="InterPro" id="IPR004875">
    <property type="entry name" value="DDE_SF_endonuclease_dom"/>
</dbReference>
<gene>
    <name evidence="3" type="ORF">NQ318_020385</name>
</gene>
<keyword evidence="4" id="KW-1185">Reference proteome</keyword>
<proteinExistence type="predicted"/>
<comment type="caution">
    <text evidence="3">The sequence shown here is derived from an EMBL/GenBank/DDBJ whole genome shotgun (WGS) entry which is preliminary data.</text>
</comment>
<dbReference type="EMBL" id="JAPWTK010000213">
    <property type="protein sequence ID" value="KAJ8945540.1"/>
    <property type="molecule type" value="Genomic_DNA"/>
</dbReference>
<dbReference type="GO" id="GO:0003676">
    <property type="term" value="F:nucleic acid binding"/>
    <property type="evidence" value="ECO:0007669"/>
    <property type="project" value="InterPro"/>
</dbReference>
<accession>A0AAV8Y4R4</accession>
<name>A0AAV8Y4R4_9CUCU</name>
<feature type="non-terminal residue" evidence="3">
    <location>
        <position position="277"/>
    </location>
</feature>
<sequence length="277" mass="31487">MDQRMLCITVLHLDGWRHHSLQIDGPKLLIFDGHNSHIILPLIDMAIKHNIELLCLPSHTSHVLQPLDVGVFKPTKTAWRNVLKSFYQESGFKNVDKVLFPSLLKKLQETGCFSRSNAIGGFEGSGIYTLTKDKILQKSISSTLLSSSEKQMQPSTSMEEIENKMSGPDFVGFSQTSPSSSPKPQELEDITPTKKLELSLILRRKFAETLTAAEVRQRMIYDELKIRESNTTEEAMQVEVTNQKIDENSWLLVIFSDSRGQVINNEDCIHYVRRVLE</sequence>
<reference evidence="3" key="1">
    <citation type="journal article" date="2023" name="Insect Mol. Biol.">
        <title>Genome sequencing provides insights into the evolution of gene families encoding plant cell wall-degrading enzymes in longhorned beetles.</title>
        <authorList>
            <person name="Shin N.R."/>
            <person name="Okamura Y."/>
            <person name="Kirsch R."/>
            <person name="Pauchet Y."/>
        </authorList>
    </citation>
    <scope>NUCLEOTIDE SEQUENCE</scope>
    <source>
        <strain evidence="3">AMC_N1</strain>
    </source>
</reference>
<feature type="domain" description="DDE-1" evidence="2">
    <location>
        <begin position="27"/>
        <end position="83"/>
    </location>
</feature>
<organism evidence="3 4">
    <name type="scientific">Aromia moschata</name>
    <dbReference type="NCBI Taxonomy" id="1265417"/>
    <lineage>
        <taxon>Eukaryota</taxon>
        <taxon>Metazoa</taxon>
        <taxon>Ecdysozoa</taxon>
        <taxon>Arthropoda</taxon>
        <taxon>Hexapoda</taxon>
        <taxon>Insecta</taxon>
        <taxon>Pterygota</taxon>
        <taxon>Neoptera</taxon>
        <taxon>Endopterygota</taxon>
        <taxon>Coleoptera</taxon>
        <taxon>Polyphaga</taxon>
        <taxon>Cucujiformia</taxon>
        <taxon>Chrysomeloidea</taxon>
        <taxon>Cerambycidae</taxon>
        <taxon>Cerambycinae</taxon>
        <taxon>Callichromatini</taxon>
        <taxon>Aromia</taxon>
    </lineage>
</organism>
<evidence type="ECO:0000256" key="1">
    <source>
        <dbReference type="SAM" id="MobiDB-lite"/>
    </source>
</evidence>
<dbReference type="Proteomes" id="UP001162162">
    <property type="component" value="Unassembled WGS sequence"/>
</dbReference>
<protein>
    <recommendedName>
        <fullName evidence="2">DDE-1 domain-containing protein</fullName>
    </recommendedName>
</protein>
<evidence type="ECO:0000313" key="4">
    <source>
        <dbReference type="Proteomes" id="UP001162162"/>
    </source>
</evidence>
<evidence type="ECO:0000313" key="3">
    <source>
        <dbReference type="EMBL" id="KAJ8945540.1"/>
    </source>
</evidence>
<feature type="region of interest" description="Disordered" evidence="1">
    <location>
        <begin position="167"/>
        <end position="189"/>
    </location>
</feature>